<dbReference type="SUPFAM" id="SSF103473">
    <property type="entry name" value="MFS general substrate transporter"/>
    <property type="match status" value="1"/>
</dbReference>
<dbReference type="PANTHER" id="PTHR43266:SF2">
    <property type="entry name" value="MAJOR FACILITATOR SUPERFAMILY (MFS) PROFILE DOMAIN-CONTAINING PROTEIN"/>
    <property type="match status" value="1"/>
</dbReference>
<evidence type="ECO:0000256" key="2">
    <source>
        <dbReference type="ARBA" id="ARBA00022448"/>
    </source>
</evidence>
<feature type="transmembrane region" description="Helical" evidence="7">
    <location>
        <begin position="268"/>
        <end position="289"/>
    </location>
</feature>
<feature type="transmembrane region" description="Helical" evidence="7">
    <location>
        <begin position="234"/>
        <end position="256"/>
    </location>
</feature>
<feature type="transmembrane region" description="Helical" evidence="7">
    <location>
        <begin position="21"/>
        <end position="46"/>
    </location>
</feature>
<comment type="subcellular location">
    <subcellularLocation>
        <location evidence="1">Cell membrane</location>
        <topology evidence="1">Multi-pass membrane protein</topology>
    </subcellularLocation>
</comment>
<dbReference type="InterPro" id="IPR011701">
    <property type="entry name" value="MFS"/>
</dbReference>
<dbReference type="AlphaFoldDB" id="A0A977PXZ6"/>
<keyword evidence="4 7" id="KW-0812">Transmembrane</keyword>
<reference evidence="8" key="1">
    <citation type="submission" date="2021-04" db="EMBL/GenBank/DDBJ databases">
        <title>Genome sequence of Woronichinia naegeliana from Washington state freshwater lake bloom.</title>
        <authorList>
            <person name="Dreher T.W."/>
        </authorList>
    </citation>
    <scope>NUCLEOTIDE SEQUENCE</scope>
    <source>
        <strain evidence="8">WA131</strain>
    </source>
</reference>
<dbReference type="GO" id="GO:0005886">
    <property type="term" value="C:plasma membrane"/>
    <property type="evidence" value="ECO:0007669"/>
    <property type="project" value="UniProtKB-SubCell"/>
</dbReference>
<dbReference type="Pfam" id="PF07690">
    <property type="entry name" value="MFS_1"/>
    <property type="match status" value="1"/>
</dbReference>
<feature type="transmembrane region" description="Helical" evidence="7">
    <location>
        <begin position="295"/>
        <end position="314"/>
    </location>
</feature>
<evidence type="ECO:0000256" key="6">
    <source>
        <dbReference type="ARBA" id="ARBA00023136"/>
    </source>
</evidence>
<evidence type="ECO:0000256" key="5">
    <source>
        <dbReference type="ARBA" id="ARBA00022989"/>
    </source>
</evidence>
<gene>
    <name evidence="8" type="ORF">KA717_03525</name>
</gene>
<sequence>MTVKLRVAPSTVPQTHLHLFFWVWFGQLISNIGTQLTLFAFGVSVYQQSQSVTQFALMILAIYLPPILMAPLAGHLADHYQRRLIMILSDTGAIAGILLLGWLLQFEALASWQIYLLLGISSAFNSLQVPAYLAATTLMVPRTFLSRANGLILIGHSVAQLVAPFTAAWLILSLQLPGIILLDCLSFGFILITLLMVRFPEIAPPARSPSPATYLSLIQETLWGWHYIQHRPGLLALLLLMSITYATLGMTEVLFTPFVLSFATTKELGSLLSMAGGGWVVGSLMVSFWRDPPRLVLPIIGGVLVQGWVLLGAGGEWTIKIFPVCVGGIVAYCLVCPLILSFNQTLWQEQVEPEYQGQVFATRLAIEWSFRLITLVLAGPLVDRLFEPFFRGDYWLLDQVGWLTGRGEGRGIAALLSIMGAINLLGAIAAYRYTPLLRLDSQTSR</sequence>
<dbReference type="PANTHER" id="PTHR43266">
    <property type="entry name" value="MACROLIDE-EFFLUX PROTEIN"/>
    <property type="match status" value="1"/>
</dbReference>
<keyword evidence="2" id="KW-0813">Transport</keyword>
<dbReference type="Proteomes" id="UP001065613">
    <property type="component" value="Chromosome"/>
</dbReference>
<feature type="transmembrane region" description="Helical" evidence="7">
    <location>
        <begin position="360"/>
        <end position="382"/>
    </location>
</feature>
<proteinExistence type="predicted"/>
<dbReference type="Gene3D" id="1.20.1250.20">
    <property type="entry name" value="MFS general substrate transporter like domains"/>
    <property type="match status" value="1"/>
</dbReference>
<feature type="transmembrane region" description="Helical" evidence="7">
    <location>
        <begin position="52"/>
        <end position="72"/>
    </location>
</feature>
<protein>
    <submittedName>
        <fullName evidence="8">MFS transporter</fullName>
    </submittedName>
</protein>
<organism evidence="8">
    <name type="scientific">Woronichinia naegeliana WA131</name>
    <dbReference type="NCBI Taxonomy" id="2824559"/>
    <lineage>
        <taxon>Bacteria</taxon>
        <taxon>Bacillati</taxon>
        <taxon>Cyanobacteriota</taxon>
        <taxon>Cyanophyceae</taxon>
        <taxon>Synechococcales</taxon>
        <taxon>Coelosphaeriaceae</taxon>
        <taxon>Woronichinia</taxon>
    </lineage>
</organism>
<feature type="transmembrane region" description="Helical" evidence="7">
    <location>
        <begin position="84"/>
        <end position="106"/>
    </location>
</feature>
<evidence type="ECO:0000256" key="7">
    <source>
        <dbReference type="SAM" id="Phobius"/>
    </source>
</evidence>
<accession>A0A977PXZ6</accession>
<feature type="transmembrane region" description="Helical" evidence="7">
    <location>
        <begin position="321"/>
        <end position="340"/>
    </location>
</feature>
<dbReference type="KEGG" id="wna:KA717_03525"/>
<name>A0A977PXZ6_9CYAN</name>
<dbReference type="InterPro" id="IPR036259">
    <property type="entry name" value="MFS_trans_sf"/>
</dbReference>
<feature type="transmembrane region" description="Helical" evidence="7">
    <location>
        <begin position="112"/>
        <end position="138"/>
    </location>
</feature>
<feature type="transmembrane region" description="Helical" evidence="7">
    <location>
        <begin position="178"/>
        <end position="199"/>
    </location>
</feature>
<feature type="transmembrane region" description="Helical" evidence="7">
    <location>
        <begin position="150"/>
        <end position="172"/>
    </location>
</feature>
<evidence type="ECO:0000256" key="4">
    <source>
        <dbReference type="ARBA" id="ARBA00022692"/>
    </source>
</evidence>
<keyword evidence="6 7" id="KW-0472">Membrane</keyword>
<evidence type="ECO:0000313" key="8">
    <source>
        <dbReference type="EMBL" id="UXE61990.1"/>
    </source>
</evidence>
<dbReference type="EMBL" id="CP073041">
    <property type="protein sequence ID" value="UXE61990.1"/>
    <property type="molecule type" value="Genomic_DNA"/>
</dbReference>
<evidence type="ECO:0000256" key="3">
    <source>
        <dbReference type="ARBA" id="ARBA00022475"/>
    </source>
</evidence>
<dbReference type="CDD" id="cd06173">
    <property type="entry name" value="MFS_MefA_like"/>
    <property type="match status" value="1"/>
</dbReference>
<keyword evidence="5 7" id="KW-1133">Transmembrane helix</keyword>
<feature type="transmembrane region" description="Helical" evidence="7">
    <location>
        <begin position="412"/>
        <end position="431"/>
    </location>
</feature>
<dbReference type="GO" id="GO:0022857">
    <property type="term" value="F:transmembrane transporter activity"/>
    <property type="evidence" value="ECO:0007669"/>
    <property type="project" value="InterPro"/>
</dbReference>
<keyword evidence="3" id="KW-1003">Cell membrane</keyword>
<evidence type="ECO:0000256" key="1">
    <source>
        <dbReference type="ARBA" id="ARBA00004651"/>
    </source>
</evidence>